<dbReference type="InterPro" id="IPR039657">
    <property type="entry name" value="Dimethylallyltransferase"/>
</dbReference>
<dbReference type="Proteomes" id="UP001279734">
    <property type="component" value="Unassembled WGS sequence"/>
</dbReference>
<keyword evidence="3" id="KW-0203">Cytokinin biosynthesis</keyword>
<dbReference type="GO" id="GO:0052622">
    <property type="term" value="F:ATP/ADP dimethylallyltransferase activity"/>
    <property type="evidence" value="ECO:0007669"/>
    <property type="project" value="UniProtKB-EC"/>
</dbReference>
<dbReference type="EMBL" id="BSYO01000008">
    <property type="protein sequence ID" value="GMH08392.1"/>
    <property type="molecule type" value="Genomic_DNA"/>
</dbReference>
<dbReference type="GO" id="GO:0005524">
    <property type="term" value="F:ATP binding"/>
    <property type="evidence" value="ECO:0007669"/>
    <property type="project" value="UniProtKB-KW"/>
</dbReference>
<organism evidence="11 12">
    <name type="scientific">Nepenthes gracilis</name>
    <name type="common">Slender pitcher plant</name>
    <dbReference type="NCBI Taxonomy" id="150966"/>
    <lineage>
        <taxon>Eukaryota</taxon>
        <taxon>Viridiplantae</taxon>
        <taxon>Streptophyta</taxon>
        <taxon>Embryophyta</taxon>
        <taxon>Tracheophyta</taxon>
        <taxon>Spermatophyta</taxon>
        <taxon>Magnoliopsida</taxon>
        <taxon>eudicotyledons</taxon>
        <taxon>Gunneridae</taxon>
        <taxon>Pentapetalae</taxon>
        <taxon>Caryophyllales</taxon>
        <taxon>Nepenthaceae</taxon>
        <taxon>Nepenthes</taxon>
    </lineage>
</organism>
<gene>
    <name evidence="11" type="ORF">Nepgr_010232</name>
</gene>
<dbReference type="FunFam" id="1.10.287.890:FF:000002">
    <property type="entry name" value="Adenylate isopentenyltransferase 5, chloroplastic"/>
    <property type="match status" value="1"/>
</dbReference>
<dbReference type="AlphaFoldDB" id="A0AAD3SC54"/>
<evidence type="ECO:0000256" key="7">
    <source>
        <dbReference type="ARBA" id="ARBA00051744"/>
    </source>
</evidence>
<keyword evidence="5" id="KW-0067">ATP-binding</keyword>
<dbReference type="SUPFAM" id="SSF52540">
    <property type="entry name" value="P-loop containing nucleoside triphosphate hydrolases"/>
    <property type="match status" value="1"/>
</dbReference>
<protein>
    <recommendedName>
        <fullName evidence="10">adenylate dimethylallyltransferase (ADP/ATP-dependent)</fullName>
        <ecNumber evidence="10">2.5.1.112</ecNumber>
    </recommendedName>
</protein>
<keyword evidence="12" id="KW-1185">Reference proteome</keyword>
<dbReference type="PANTHER" id="PTHR11088">
    <property type="entry name" value="TRNA DIMETHYLALLYLTRANSFERASE"/>
    <property type="match status" value="1"/>
</dbReference>
<name>A0AAD3SC54_NEPGR</name>
<evidence type="ECO:0000256" key="2">
    <source>
        <dbReference type="ARBA" id="ARBA00022679"/>
    </source>
</evidence>
<reference evidence="11" key="1">
    <citation type="submission" date="2023-05" db="EMBL/GenBank/DDBJ databases">
        <title>Nepenthes gracilis genome sequencing.</title>
        <authorList>
            <person name="Fukushima K."/>
        </authorList>
    </citation>
    <scope>NUCLEOTIDE SEQUENCE</scope>
    <source>
        <strain evidence="11">SING2019-196</strain>
    </source>
</reference>
<evidence type="ECO:0000256" key="9">
    <source>
        <dbReference type="ARBA" id="ARBA00055191"/>
    </source>
</evidence>
<dbReference type="InterPro" id="IPR027417">
    <property type="entry name" value="P-loop_NTPase"/>
</dbReference>
<dbReference type="Gene3D" id="1.10.287.890">
    <property type="entry name" value="Crystal structure of tRNA isopentenylpyrophosphate transferase (bh2366) domain"/>
    <property type="match status" value="1"/>
</dbReference>
<evidence type="ECO:0000256" key="1">
    <source>
        <dbReference type="ARBA" id="ARBA00005842"/>
    </source>
</evidence>
<keyword evidence="6" id="KW-0809">Transit peptide</keyword>
<comment type="catalytic activity">
    <reaction evidence="8">
        <text>dimethylallyl diphosphate + ADP = N(6)-(dimethylallyl)adenosine 5'-diphosphate + diphosphate</text>
        <dbReference type="Rhea" id="RHEA:36327"/>
        <dbReference type="ChEBI" id="CHEBI:33019"/>
        <dbReference type="ChEBI" id="CHEBI:57623"/>
        <dbReference type="ChEBI" id="CHEBI:73533"/>
        <dbReference type="ChEBI" id="CHEBI:456216"/>
        <dbReference type="EC" id="2.5.1.112"/>
    </reaction>
</comment>
<evidence type="ECO:0000256" key="4">
    <source>
        <dbReference type="ARBA" id="ARBA00022741"/>
    </source>
</evidence>
<dbReference type="EC" id="2.5.1.112" evidence="10"/>
<dbReference type="GO" id="GO:0006400">
    <property type="term" value="P:tRNA modification"/>
    <property type="evidence" value="ECO:0007669"/>
    <property type="project" value="TreeGrafter"/>
</dbReference>
<evidence type="ECO:0000313" key="12">
    <source>
        <dbReference type="Proteomes" id="UP001279734"/>
    </source>
</evidence>
<comment type="function">
    <text evidence="9">Involved in cytokinin biosynthesis. Catalyzes the transfer of an isopentenyl group from dimethylallyl diphosphate (DMAPP) to ATP and ADP.</text>
</comment>
<comment type="caution">
    <text evidence="11">The sequence shown here is derived from an EMBL/GenBank/DDBJ whole genome shotgun (WGS) entry which is preliminary data.</text>
</comment>
<evidence type="ECO:0000256" key="5">
    <source>
        <dbReference type="ARBA" id="ARBA00022840"/>
    </source>
</evidence>
<evidence type="ECO:0000313" key="11">
    <source>
        <dbReference type="EMBL" id="GMH08392.1"/>
    </source>
</evidence>
<proteinExistence type="inferred from homology"/>
<dbReference type="GO" id="GO:0009824">
    <property type="term" value="F:AMP dimethylallyltransferase activity"/>
    <property type="evidence" value="ECO:0007669"/>
    <property type="project" value="UniProtKB-ARBA"/>
</dbReference>
<dbReference type="GO" id="GO:0052381">
    <property type="term" value="F:tRNA dimethylallyltransferase activity"/>
    <property type="evidence" value="ECO:0007669"/>
    <property type="project" value="TreeGrafter"/>
</dbReference>
<dbReference type="Gene3D" id="3.40.50.300">
    <property type="entry name" value="P-loop containing nucleotide triphosphate hydrolases"/>
    <property type="match status" value="1"/>
</dbReference>
<sequence>MNISFSICKQAQPFVSFPGGVNKGSLNFHHHKDKVVFVMGATGTGKSRLSIELATHFPAEIINSDKIQVYKGLDIVTNKVTAEECRGIPHHILGIVDPNDDFTTTDFRHHASHAIEAILERDKVPIIAGGSNSFIESLVNDDAYFLSKYDCCFLWVDVSLPILQSFISQRVDRMVEAGLVDEVRGIFDPNADYRQGIRRAIAVPEMDGFLRAEGNVNAETLARLLEEAIDEIKGNTCKLAVRQLQKIHRLRDFWGWNLHRIDATEVFTMCGEEANEAWERIVMGPSTMIVGRFLYEGTSLETISPTASSTIITRTIPISPMAAATH</sequence>
<comment type="catalytic activity">
    <reaction evidence="7">
        <text>dimethylallyl diphosphate + ATP = N(6)-(dimethylallyl)adenosine 5'-triphosphate + diphosphate</text>
        <dbReference type="Rhea" id="RHEA:36331"/>
        <dbReference type="ChEBI" id="CHEBI:30616"/>
        <dbReference type="ChEBI" id="CHEBI:33019"/>
        <dbReference type="ChEBI" id="CHEBI:57623"/>
        <dbReference type="ChEBI" id="CHEBI:73532"/>
        <dbReference type="EC" id="2.5.1.112"/>
    </reaction>
</comment>
<keyword evidence="4" id="KW-0547">Nucleotide-binding</keyword>
<evidence type="ECO:0000256" key="6">
    <source>
        <dbReference type="ARBA" id="ARBA00022946"/>
    </source>
</evidence>
<comment type="similarity">
    <text evidence="1">Belongs to the IPP transferase family.</text>
</comment>
<evidence type="ECO:0000256" key="8">
    <source>
        <dbReference type="ARBA" id="ARBA00052386"/>
    </source>
</evidence>
<evidence type="ECO:0000256" key="3">
    <source>
        <dbReference type="ARBA" id="ARBA00022712"/>
    </source>
</evidence>
<dbReference type="GO" id="GO:0005739">
    <property type="term" value="C:mitochondrion"/>
    <property type="evidence" value="ECO:0007669"/>
    <property type="project" value="TreeGrafter"/>
</dbReference>
<dbReference type="Pfam" id="PF01715">
    <property type="entry name" value="IPPT"/>
    <property type="match status" value="2"/>
</dbReference>
<evidence type="ECO:0000256" key="10">
    <source>
        <dbReference type="ARBA" id="ARBA00066838"/>
    </source>
</evidence>
<dbReference type="GO" id="GO:0009691">
    <property type="term" value="P:cytokinin biosynthetic process"/>
    <property type="evidence" value="ECO:0007669"/>
    <property type="project" value="UniProtKB-KW"/>
</dbReference>
<dbReference type="PANTHER" id="PTHR11088:SF74">
    <property type="entry name" value="ADENYLATE ISOPENTENYLTRANSFERASE 5, CHLOROPLASTIC"/>
    <property type="match status" value="1"/>
</dbReference>
<accession>A0AAD3SC54</accession>
<keyword evidence="2" id="KW-0808">Transferase</keyword>